<feature type="domain" description="CHAT" evidence="2">
    <location>
        <begin position="783"/>
        <end position="1140"/>
    </location>
</feature>
<comment type="caution">
    <text evidence="3">The sequence shown here is derived from an EMBL/GenBank/DDBJ whole genome shotgun (WGS) entry which is preliminary data.</text>
</comment>
<dbReference type="Pfam" id="PF12770">
    <property type="entry name" value="CHAT"/>
    <property type="match status" value="1"/>
</dbReference>
<dbReference type="Proteomes" id="UP000288168">
    <property type="component" value="Unassembled WGS sequence"/>
</dbReference>
<feature type="compositionally biased region" description="Basic and acidic residues" evidence="1">
    <location>
        <begin position="1094"/>
        <end position="1109"/>
    </location>
</feature>
<evidence type="ECO:0000256" key="1">
    <source>
        <dbReference type="SAM" id="MobiDB-lite"/>
    </source>
</evidence>
<reference evidence="3 4" key="1">
    <citation type="submission" date="2017-06" db="EMBL/GenBank/DDBJ databases">
        <title>Comparative genomic analysis of Ambrosia Fusariam Clade fungi.</title>
        <authorList>
            <person name="Stajich J.E."/>
            <person name="Carrillo J."/>
            <person name="Kijimoto T."/>
            <person name="Eskalen A."/>
            <person name="O'Donnell K."/>
            <person name="Kasson M."/>
        </authorList>
    </citation>
    <scope>NUCLEOTIDE SEQUENCE [LARGE SCALE GENOMIC DNA]</scope>
    <source>
        <strain evidence="3 4">NRRL62584</strain>
    </source>
</reference>
<sequence length="1140" mass="128728">MASIQLSHLQDLIDKYQRTGKKNDLEELIRYTEKVIASLDKDDPTRPKQIIALATWTGQRYQIDGDITHINQSIDIIREVLQSAVFDDVYRAETQGNLALHLVDRFDITKDQSDIEEAISFTRGTLQVIPEDDPDRDSWLGNLGKQLSRKYHYTSDNSVLEESISFSRQSVDAASHNDPNKALWLSNLGNRLHERFWESGEIKDLEEAIVSLQQSLELTPEDHGQRCMRLANLAGKLSERFSRLGAQEDLDQAINLTREAIEGTKENDPWRPAWHHNLGLELSKKYRITGATKDLDEAIACLREAVKTTTKGHPSVNQWLNLLSILLGRRFLRFGSMADTEEAVKAARRAVENTEKQNWVYRVYLTTLGNRLRDRHTRTHSLQDLNEAILVTKQAVDATPEGHTDLPTLWHNLSTQLSARYSMNKDNQGHQDIEEAAAYAQKAVTECPDDHPDRPQWLSNLGFQRSVSIERYMDNTQEGARAIVEKGLEKAINDTRMAVEATTPESPERAMMMIHLGDRLSTRHTFQMDPKDLDEASQHWASGMVFETAPIKIRLMAAERRLSAVDPLNDLERAYQIADATVALMPRLAPNSLSSTDKQQVLEQVVGLASKAAAIALMAGKGAACAIKMLETGRGIVARSLQDLRWNLSLVNLERQHPELAELYHRLRALLDKPAPDNELVPFLGKDESQNTDERFEAAKQMETLLGKIRMNPGFERFLALSSEQQLLEAAAEGPVVILNVSSYRCDALVIDSRGMREVNLSKLSQEAISERDRGPESFEKLETLEWIWDVIAGPVLEDLGFLTTKPTETWPRIWWIPTGPLARFPIHAAGYHRDSGSRTVLDRAISSYAISVKSVISSRQSRERNVATQMLSQSALLVSMEVTSGYNRLANAKKEIKEVQSVCESMPLKCVQLTQPRRDEVLSKLPECGIFHFAGHAKAEKDNPMASIILLQDWREKPLTVESIFETNLSAKMPFLAYLSACGTTQNQHDKSIDENIHLTSAFWLAGFRHVIGTLWEVQDALCVRMAGLIYEFLKTNGMSDENVGRALHWAMRQLRDEAVRKKERDTRELGPDPGELDNGHHASGSGDSQQIGHDEENGKIGEGEFRDKRKAKFVRPEYSSTEKRWSPAHWAPYVHYGS</sequence>
<gene>
    <name evidence="3" type="ORF">CEP54_010525</name>
</gene>
<dbReference type="EMBL" id="NKCI01000125">
    <property type="protein sequence ID" value="RSL53237.1"/>
    <property type="molecule type" value="Genomic_DNA"/>
</dbReference>
<dbReference type="Gene3D" id="1.25.40.10">
    <property type="entry name" value="Tetratricopeptide repeat domain"/>
    <property type="match status" value="3"/>
</dbReference>
<accession>A0A428PJN8</accession>
<name>A0A428PJN8_9HYPO</name>
<evidence type="ECO:0000313" key="3">
    <source>
        <dbReference type="EMBL" id="RSL53237.1"/>
    </source>
</evidence>
<proteinExistence type="predicted"/>
<dbReference type="PANTHER" id="PTHR19959:SF119">
    <property type="entry name" value="FUNGAL LIPASE-LIKE DOMAIN-CONTAINING PROTEIN"/>
    <property type="match status" value="1"/>
</dbReference>
<dbReference type="SUPFAM" id="SSF81901">
    <property type="entry name" value="HCP-like"/>
    <property type="match status" value="1"/>
</dbReference>
<feature type="compositionally biased region" description="Basic and acidic residues" evidence="1">
    <location>
        <begin position="1062"/>
        <end position="1072"/>
    </location>
</feature>
<organism evidence="3 4">
    <name type="scientific">Fusarium duplospermum</name>
    <dbReference type="NCBI Taxonomy" id="1325734"/>
    <lineage>
        <taxon>Eukaryota</taxon>
        <taxon>Fungi</taxon>
        <taxon>Dikarya</taxon>
        <taxon>Ascomycota</taxon>
        <taxon>Pezizomycotina</taxon>
        <taxon>Sordariomycetes</taxon>
        <taxon>Hypocreomycetidae</taxon>
        <taxon>Hypocreales</taxon>
        <taxon>Nectriaceae</taxon>
        <taxon>Fusarium</taxon>
        <taxon>Fusarium solani species complex</taxon>
    </lineage>
</organism>
<dbReference type="InterPro" id="IPR024983">
    <property type="entry name" value="CHAT_dom"/>
</dbReference>
<evidence type="ECO:0000259" key="2">
    <source>
        <dbReference type="Pfam" id="PF12770"/>
    </source>
</evidence>
<dbReference type="InterPro" id="IPR011990">
    <property type="entry name" value="TPR-like_helical_dom_sf"/>
</dbReference>
<dbReference type="OrthoDB" id="9991317at2759"/>
<evidence type="ECO:0000313" key="4">
    <source>
        <dbReference type="Proteomes" id="UP000288168"/>
    </source>
</evidence>
<feature type="region of interest" description="Disordered" evidence="1">
    <location>
        <begin position="1062"/>
        <end position="1126"/>
    </location>
</feature>
<dbReference type="AlphaFoldDB" id="A0A428PJN8"/>
<dbReference type="PANTHER" id="PTHR19959">
    <property type="entry name" value="KINESIN LIGHT CHAIN"/>
    <property type="match status" value="1"/>
</dbReference>
<keyword evidence="4" id="KW-1185">Reference proteome</keyword>
<dbReference type="STRING" id="1325734.A0A428PJN8"/>
<protein>
    <recommendedName>
        <fullName evidence="2">CHAT domain-containing protein</fullName>
    </recommendedName>
</protein>